<dbReference type="InterPro" id="IPR010071">
    <property type="entry name" value="AA_adenyl_dom"/>
</dbReference>
<dbReference type="Gene3D" id="3.40.50.12780">
    <property type="entry name" value="N-terminal domain of ligase-like"/>
    <property type="match status" value="1"/>
</dbReference>
<comment type="cofactor">
    <cofactor evidence="1">
        <name>pantetheine 4'-phosphate</name>
        <dbReference type="ChEBI" id="CHEBI:47942"/>
    </cofactor>
</comment>
<dbReference type="PROSITE" id="PS00455">
    <property type="entry name" value="AMP_BINDING"/>
    <property type="match status" value="1"/>
</dbReference>
<gene>
    <name evidence="6" type="ORF">LMG27198_35390</name>
</gene>
<dbReference type="PANTHER" id="PTHR45527">
    <property type="entry name" value="NONRIBOSOMAL PEPTIDE SYNTHETASE"/>
    <property type="match status" value="1"/>
</dbReference>
<proteinExistence type="predicted"/>
<dbReference type="RefSeq" id="WP_281804624.1">
    <property type="nucleotide sequence ID" value="NZ_BSEC01000001.1"/>
</dbReference>
<dbReference type="Gene3D" id="3.40.50.980">
    <property type="match status" value="2"/>
</dbReference>
<dbReference type="InterPro" id="IPR006162">
    <property type="entry name" value="Ppantetheine_attach_site"/>
</dbReference>
<dbReference type="GO" id="GO:0047527">
    <property type="term" value="F:2,3-dihydroxybenzoate-serine ligase activity"/>
    <property type="evidence" value="ECO:0007669"/>
    <property type="project" value="TreeGrafter"/>
</dbReference>
<dbReference type="InterPro" id="IPR009081">
    <property type="entry name" value="PP-bd_ACP"/>
</dbReference>
<feature type="domain" description="Carrier" evidence="5">
    <location>
        <begin position="1559"/>
        <end position="1633"/>
    </location>
</feature>
<dbReference type="InterPro" id="IPR001242">
    <property type="entry name" value="Condensation_dom"/>
</dbReference>
<feature type="region of interest" description="Disordered" evidence="4">
    <location>
        <begin position="807"/>
        <end position="826"/>
    </location>
</feature>
<evidence type="ECO:0000256" key="1">
    <source>
        <dbReference type="ARBA" id="ARBA00001957"/>
    </source>
</evidence>
<evidence type="ECO:0000256" key="2">
    <source>
        <dbReference type="ARBA" id="ARBA00022450"/>
    </source>
</evidence>
<dbReference type="InterPro" id="IPR036736">
    <property type="entry name" value="ACP-like_sf"/>
</dbReference>
<dbReference type="Proteomes" id="UP001144323">
    <property type="component" value="Unassembled WGS sequence"/>
</dbReference>
<dbReference type="Pfam" id="PF00668">
    <property type="entry name" value="Condensation"/>
    <property type="match status" value="2"/>
</dbReference>
<dbReference type="GO" id="GO:0005829">
    <property type="term" value="C:cytosol"/>
    <property type="evidence" value="ECO:0007669"/>
    <property type="project" value="TreeGrafter"/>
</dbReference>
<dbReference type="Gene3D" id="2.30.38.10">
    <property type="entry name" value="Luciferase, Domain 3"/>
    <property type="match status" value="1"/>
</dbReference>
<dbReference type="Gene3D" id="3.30.300.30">
    <property type="match status" value="2"/>
</dbReference>
<evidence type="ECO:0000259" key="5">
    <source>
        <dbReference type="PROSITE" id="PS50075"/>
    </source>
</evidence>
<dbReference type="Gene3D" id="1.10.1200.10">
    <property type="entry name" value="ACP-like"/>
    <property type="match status" value="2"/>
</dbReference>
<dbReference type="PROSITE" id="PS00012">
    <property type="entry name" value="PHOSPHOPANTETHEINE"/>
    <property type="match status" value="2"/>
</dbReference>
<dbReference type="SUPFAM" id="SSF56801">
    <property type="entry name" value="Acetyl-CoA synthetase-like"/>
    <property type="match status" value="2"/>
</dbReference>
<dbReference type="InterPro" id="IPR020806">
    <property type="entry name" value="PKS_PP-bd"/>
</dbReference>
<dbReference type="Gene3D" id="3.30.559.10">
    <property type="entry name" value="Chloramphenicol acetyltransferase-like domain"/>
    <property type="match status" value="2"/>
</dbReference>
<evidence type="ECO:0000313" key="7">
    <source>
        <dbReference type="Proteomes" id="UP001144323"/>
    </source>
</evidence>
<sequence>MTLAVAPRQLDSGALCAAFGAVADAYPDAVAVRFDERELTYRELAIRSTRLAAHLRAQGLRPGDIAALYGELTEPLIVGLIAILKCGAAYAPLDMESPPQRLAHILDACRPRLLLCTEPPPPLCSAGWPVVDIADPAGWADAEAPPADLSSGESLAYVIFTSGSTGAPKGVMVAQSSVLALARNPIFCRIGPGVRVLRASSLAFDGSVFEIFGALLNGGALVVADALARRSVAEICRKLRTEVDVAFLTTALFNRVVDLDPLAIAHVDCLLFGGQACSLDHVLRAAPLQKRPGALTNAYGPTETTVFAIFHPVPRQPDPQKPFPIGQPSGKIEAFIVDEAGSPCPPGVTGEILLGGPGVAIGYLNDARLTAERFRPHPREPGQRVYHSGDYGYWNENHELIFVGRKDNLVKIRGYRLNLEEVAQALRQCADVKEAVVCSVRGADGDDELAAYVEFGAPHGDAAGLAAQLRACLPPSMIPARFIMGAFELNANGKIGLDSFVPIAPPRPLAPARAGSEALEALRAIWRDIVGREEIGDEDNFFDVGGHSLRAAALLARVADQFGVDLELRDVFDFPLLVDLAERIAQKKPENAASAPHADEDLPLTAAQAEIWPLASVPLGAFPAFHIPESWLFRGDLDIDALQRALRSLIDRHEALRIGFVEQEGGIAQRIHPPDLAFDMPVVDLSGLTSQAQMGELTRLRDAEAHAPFVFDTPPLMRARLLRLGTDQHLLLLTLHHLIADGSALGVLRRELARAYSDILAGRAPAHEAPPASFRDHVRREERKAARRDPATLDYFRRTFGDLERSELPTDFPRRPGRRGRAGRRSHVLPAALKDRLASHAADASTTLFVACAALVMILLRRQSGAPNPSIGFPYAGRDDPGAARLVGSLARLRPLTLPIDDMDTGLDVVPALQRAVLEAIRNSDTPLSVAVAGLKLPPRDLGPALFDVVVSFHDATLTDLPDSAPRFFTEELTVERLPDIYAASPYDLAFAFIDESEGLRVNAEFDAALFSGERVERMLRQIETLARSLCERPREPICRLPLLGPEEAGLLRSWCESPALAVERRTMMAEILAQAEAAPEVIAVCGAGGELSWRELIGRARGIAFRLVHVHGVRRGEIVLLAMDWSIWCAPAILGVWLAGGAYLAFDQKRAARRFLDDAKSLNCRVALHLAADVPPEGFIGVDACAPPLPDAAAEAFDAVSLDDLAYVVSTTGSSGRAKFVLAEHGNLACWVQDQASLLKIGPSDRVLQCMALLFDPAIFFLCLGLSRGARVVWCDRETAQDREALREVVSAQAVTIMGASSGQLVAFGSPPESVRALIGGGEPIAVEQVRRIAPERVFVNQYGPSEAACVTAHCVEGSHAEGDGPLPIGRPLAGVVVALLDKHLQPTPIGVPGELFVTGPGVARGYANRSAETAEAFRPHPDKPGARMYRTGDLARFRGDGALEFLGRVDRQQKVRGYRVDLDAIAAILEREPRIRRAVAVSEGDPGKETILAFVETDGTPDRLTLNQALAARLPQYMLPGRYVALPRFPEAGNGKINLAALKSLAPPPTEEGPRPSPARGDAAEIREAFARVLALDVTLDADFFEAGGDSLKALQLVALLRREQGYDVALTDVFQRRTPHALTAALAGRGRETKWPAQERRPDAETYPATFAQMRLWVADQTSPAPGALASHMRIVLTGPLDVAALENSFNRLIDRHEALRTRLVVIDGELRQAIAPVAGFTLRRAVAADESDARAIARREAEAGIDLAACPPMRGLLITIEAELHHLVIAVHHAHCDGDAAAILLQELRESYKSSEDGVGVSTGATPRDYAYWERDLLAGAFGDRLAGFWRNRLKTAPAASGLPGSRPDAEPAQHWRGAIVSARLSEALSDDIRALALRHGATPFLVVLAALAALTRRYAREDDVLLGFPASVRQDNALEPVIGCFINPIPLLISAPLQQSVDDFLAHVRDACVGALEHRHYPHERIIADMRLSGRPTALFRLGCTWTDDAERLFRGGETKGLFWSAPEEILIFAKSDFWLHGGERGQHFALDIEYRTALYDKDEILAYLRSLEHILKQFTEAPQQPLHQIFNALDAPRSDSRSFFNWNRS</sequence>
<dbReference type="InterPro" id="IPR042099">
    <property type="entry name" value="ANL_N_sf"/>
</dbReference>
<dbReference type="GO" id="GO:0031177">
    <property type="term" value="F:phosphopantetheine binding"/>
    <property type="evidence" value="ECO:0007669"/>
    <property type="project" value="InterPro"/>
</dbReference>
<evidence type="ECO:0000313" key="6">
    <source>
        <dbReference type="EMBL" id="GLI94547.1"/>
    </source>
</evidence>
<accession>A0A9W6GWZ4</accession>
<dbReference type="InterPro" id="IPR020845">
    <property type="entry name" value="AMP-binding_CS"/>
</dbReference>
<dbReference type="InterPro" id="IPR023213">
    <property type="entry name" value="CAT-like_dom_sf"/>
</dbReference>
<reference evidence="6" key="1">
    <citation type="journal article" date="2023" name="Int. J. Syst. Evol. Microbiol.">
        <title>Methylocystis iwaonis sp. nov., a type II methane-oxidizing bacterium from surface soil of a rice paddy field in Japan, and emended description of the genus Methylocystis (ex Whittenbury et al. 1970) Bowman et al. 1993.</title>
        <authorList>
            <person name="Kaise H."/>
            <person name="Sawadogo J.B."/>
            <person name="Alam M.S."/>
            <person name="Ueno C."/>
            <person name="Dianou D."/>
            <person name="Shinjo R."/>
            <person name="Asakawa S."/>
        </authorList>
    </citation>
    <scope>NUCLEOTIDE SEQUENCE</scope>
    <source>
        <strain evidence="6">LMG27198</strain>
    </source>
</reference>
<dbReference type="SUPFAM" id="SSF47336">
    <property type="entry name" value="ACP-like"/>
    <property type="match status" value="2"/>
</dbReference>
<dbReference type="Pfam" id="PF00550">
    <property type="entry name" value="PP-binding"/>
    <property type="match status" value="2"/>
</dbReference>
<dbReference type="GO" id="GO:0009239">
    <property type="term" value="P:enterobactin biosynthetic process"/>
    <property type="evidence" value="ECO:0007669"/>
    <property type="project" value="TreeGrafter"/>
</dbReference>
<feature type="domain" description="Carrier" evidence="5">
    <location>
        <begin position="513"/>
        <end position="588"/>
    </location>
</feature>
<keyword evidence="2" id="KW-0596">Phosphopantetheine</keyword>
<name>A0A9W6GWZ4_9HYPH</name>
<dbReference type="GO" id="GO:0009366">
    <property type="term" value="C:enterobactin synthetase complex"/>
    <property type="evidence" value="ECO:0007669"/>
    <property type="project" value="TreeGrafter"/>
</dbReference>
<dbReference type="PANTHER" id="PTHR45527:SF1">
    <property type="entry name" value="FATTY ACID SYNTHASE"/>
    <property type="match status" value="1"/>
</dbReference>
<dbReference type="Pfam" id="PF00501">
    <property type="entry name" value="AMP-binding"/>
    <property type="match status" value="2"/>
</dbReference>
<dbReference type="Gene3D" id="3.30.559.30">
    <property type="entry name" value="Nonribosomal peptide synthetase, condensation domain"/>
    <property type="match status" value="2"/>
</dbReference>
<dbReference type="NCBIfam" id="TIGR01733">
    <property type="entry name" value="AA-adenyl-dom"/>
    <property type="match status" value="1"/>
</dbReference>
<dbReference type="InterPro" id="IPR045851">
    <property type="entry name" value="AMP-bd_C_sf"/>
</dbReference>
<feature type="compositionally biased region" description="Basic residues" evidence="4">
    <location>
        <begin position="815"/>
        <end position="826"/>
    </location>
</feature>
<dbReference type="InterPro" id="IPR000873">
    <property type="entry name" value="AMP-dep_synth/lig_dom"/>
</dbReference>
<evidence type="ECO:0000256" key="4">
    <source>
        <dbReference type="SAM" id="MobiDB-lite"/>
    </source>
</evidence>
<organism evidence="6 7">
    <name type="scientific">Methylocystis echinoides</name>
    <dbReference type="NCBI Taxonomy" id="29468"/>
    <lineage>
        <taxon>Bacteria</taxon>
        <taxon>Pseudomonadati</taxon>
        <taxon>Pseudomonadota</taxon>
        <taxon>Alphaproteobacteria</taxon>
        <taxon>Hyphomicrobiales</taxon>
        <taxon>Methylocystaceae</taxon>
        <taxon>Methylocystis</taxon>
    </lineage>
</organism>
<comment type="caution">
    <text evidence="6">The sequence shown here is derived from an EMBL/GenBank/DDBJ whole genome shotgun (WGS) entry which is preliminary data.</text>
</comment>
<dbReference type="SUPFAM" id="SSF52777">
    <property type="entry name" value="CoA-dependent acyltransferases"/>
    <property type="match status" value="4"/>
</dbReference>
<dbReference type="PROSITE" id="PS50075">
    <property type="entry name" value="CARRIER"/>
    <property type="match status" value="2"/>
</dbReference>
<dbReference type="GO" id="GO:0043041">
    <property type="term" value="P:amino acid activation for nonribosomal peptide biosynthetic process"/>
    <property type="evidence" value="ECO:0007669"/>
    <property type="project" value="TreeGrafter"/>
</dbReference>
<feature type="compositionally biased region" description="Basic and acidic residues" evidence="4">
    <location>
        <begin position="774"/>
        <end position="786"/>
    </location>
</feature>
<dbReference type="EMBL" id="BSEC01000001">
    <property type="protein sequence ID" value="GLI94547.1"/>
    <property type="molecule type" value="Genomic_DNA"/>
</dbReference>
<keyword evidence="7" id="KW-1185">Reference proteome</keyword>
<evidence type="ECO:0000256" key="3">
    <source>
        <dbReference type="ARBA" id="ARBA00022553"/>
    </source>
</evidence>
<dbReference type="CDD" id="cd05930">
    <property type="entry name" value="A_NRPS"/>
    <property type="match status" value="1"/>
</dbReference>
<feature type="region of interest" description="Disordered" evidence="4">
    <location>
        <begin position="767"/>
        <end position="786"/>
    </location>
</feature>
<protein>
    <recommendedName>
        <fullName evidence="5">Carrier domain-containing protein</fullName>
    </recommendedName>
</protein>
<dbReference type="SMART" id="SM00823">
    <property type="entry name" value="PKS_PP"/>
    <property type="match status" value="2"/>
</dbReference>
<keyword evidence="3" id="KW-0597">Phosphoprotein</keyword>